<dbReference type="Proteomes" id="UP000237608">
    <property type="component" value="Unassembled WGS sequence"/>
</dbReference>
<comment type="caution">
    <text evidence="4">The sequence shown here is derived from an EMBL/GenBank/DDBJ whole genome shotgun (WGS) entry which is preliminary data.</text>
</comment>
<dbReference type="Pfam" id="PF00581">
    <property type="entry name" value="Rhodanese"/>
    <property type="match status" value="2"/>
</dbReference>
<evidence type="ECO:0000256" key="1">
    <source>
        <dbReference type="ARBA" id="ARBA00022679"/>
    </source>
</evidence>
<dbReference type="RefSeq" id="WP_105045550.1">
    <property type="nucleotide sequence ID" value="NZ_CP150662.1"/>
</dbReference>
<dbReference type="Gene3D" id="3.40.250.10">
    <property type="entry name" value="Rhodanese-like domain"/>
    <property type="match status" value="2"/>
</dbReference>
<gene>
    <name evidence="4" type="ORF">BTO13_03565</name>
</gene>
<dbReference type="InterPro" id="IPR045078">
    <property type="entry name" value="TST/MPST-like"/>
</dbReference>
<protein>
    <recommendedName>
        <fullName evidence="3">Rhodanese domain-containing protein</fullName>
    </recommendedName>
</protein>
<sequence>MSLKIPAPLVSVDWLLEHLENDSLLILDATIPKVGSKPTEILEEKLQIKNAYFFDLNDFSDKDAPLPNTILSAEKFQQKAQEFGINNNHCIVVYDDLGIYSSPRVWWMFQLMGFENIAVLDGGFPEWKTKNYPTEKPTKQNLSKGNFISNYQPEKIAFMKNVLENISSNSHLILDARSEGRFFGTEPEPRKEVRGGHIPNSKSLPHSAVLSGTKMKSAEELKMIFEAKNPENKPLIFSCGSGITASVLALGATIADIKNHSVYDGSWTEWGLSDAPINL</sequence>
<dbReference type="OrthoDB" id="9770030at2"/>
<dbReference type="EMBL" id="MSCL01000001">
    <property type="protein sequence ID" value="PQJ74402.1"/>
    <property type="molecule type" value="Genomic_DNA"/>
</dbReference>
<dbReference type="PROSITE" id="PS50206">
    <property type="entry name" value="RHODANESE_3"/>
    <property type="match status" value="2"/>
</dbReference>
<dbReference type="AlphaFoldDB" id="A0A2S7WAZ0"/>
<proteinExistence type="predicted"/>
<dbReference type="CDD" id="cd01449">
    <property type="entry name" value="TST_Repeat_2"/>
    <property type="match status" value="1"/>
</dbReference>
<reference evidence="4 5" key="1">
    <citation type="submission" date="2016-12" db="EMBL/GenBank/DDBJ databases">
        <title>Trade-off between light-utilization and light-protection in marine flavobacteria.</title>
        <authorList>
            <person name="Kumagai Y."/>
            <person name="Yoshizawa S."/>
            <person name="Kogure K."/>
            <person name="Iwasaki W."/>
        </authorList>
    </citation>
    <scope>NUCLEOTIDE SEQUENCE [LARGE SCALE GENOMIC DNA]</scope>
    <source>
        <strain evidence="4 5">KCTC 22729</strain>
    </source>
</reference>
<dbReference type="CDD" id="cd01448">
    <property type="entry name" value="TST_Repeat_1"/>
    <property type="match status" value="1"/>
</dbReference>
<evidence type="ECO:0000259" key="3">
    <source>
        <dbReference type="PROSITE" id="PS50206"/>
    </source>
</evidence>
<keyword evidence="2" id="KW-0677">Repeat</keyword>
<keyword evidence="1" id="KW-0808">Transferase</keyword>
<dbReference type="InterPro" id="IPR036873">
    <property type="entry name" value="Rhodanese-like_dom_sf"/>
</dbReference>
<name>A0A2S7WAZ0_9FLAO</name>
<dbReference type="GO" id="GO:0004792">
    <property type="term" value="F:thiosulfate-cyanide sulfurtransferase activity"/>
    <property type="evidence" value="ECO:0007669"/>
    <property type="project" value="TreeGrafter"/>
</dbReference>
<feature type="domain" description="Rhodanese" evidence="3">
    <location>
        <begin position="167"/>
        <end position="279"/>
    </location>
</feature>
<evidence type="ECO:0000256" key="2">
    <source>
        <dbReference type="ARBA" id="ARBA00022737"/>
    </source>
</evidence>
<evidence type="ECO:0000313" key="5">
    <source>
        <dbReference type="Proteomes" id="UP000237608"/>
    </source>
</evidence>
<keyword evidence="5" id="KW-1185">Reference proteome</keyword>
<dbReference type="SUPFAM" id="SSF52821">
    <property type="entry name" value="Rhodanese/Cell cycle control phosphatase"/>
    <property type="match status" value="2"/>
</dbReference>
<dbReference type="FunFam" id="3.40.250.10:FF:000001">
    <property type="entry name" value="Sulfurtransferase"/>
    <property type="match status" value="1"/>
</dbReference>
<dbReference type="InterPro" id="IPR001763">
    <property type="entry name" value="Rhodanese-like_dom"/>
</dbReference>
<dbReference type="SMART" id="SM00450">
    <property type="entry name" value="RHOD"/>
    <property type="match status" value="2"/>
</dbReference>
<organism evidence="4 5">
    <name type="scientific">Polaribacter gangjinensis</name>
    <dbReference type="NCBI Taxonomy" id="574710"/>
    <lineage>
        <taxon>Bacteria</taxon>
        <taxon>Pseudomonadati</taxon>
        <taxon>Bacteroidota</taxon>
        <taxon>Flavobacteriia</taxon>
        <taxon>Flavobacteriales</taxon>
        <taxon>Flavobacteriaceae</taxon>
    </lineage>
</organism>
<feature type="domain" description="Rhodanese" evidence="3">
    <location>
        <begin position="48"/>
        <end position="136"/>
    </location>
</feature>
<evidence type="ECO:0000313" key="4">
    <source>
        <dbReference type="EMBL" id="PQJ74402.1"/>
    </source>
</evidence>
<dbReference type="PANTHER" id="PTHR11364:SF27">
    <property type="entry name" value="SULFURTRANSFERASE"/>
    <property type="match status" value="1"/>
</dbReference>
<accession>A0A2S7WAZ0</accession>
<dbReference type="PANTHER" id="PTHR11364">
    <property type="entry name" value="THIOSULFATE SULFERTANSFERASE"/>
    <property type="match status" value="1"/>
</dbReference>